<comment type="caution">
    <text evidence="3">The sequence shown here is derived from an EMBL/GenBank/DDBJ whole genome shotgun (WGS) entry which is preliminary data.</text>
</comment>
<dbReference type="RefSeq" id="WP_088384245.1">
    <property type="nucleotide sequence ID" value="NZ_NIOF01000002.1"/>
</dbReference>
<keyword evidence="4" id="KW-1185">Reference proteome</keyword>
<evidence type="ECO:0000259" key="2">
    <source>
        <dbReference type="Pfam" id="PF07589"/>
    </source>
</evidence>
<protein>
    <recommendedName>
        <fullName evidence="2">Ice-binding protein C-terminal domain-containing protein</fullName>
    </recommendedName>
</protein>
<evidence type="ECO:0000313" key="3">
    <source>
        <dbReference type="EMBL" id="OWQ92225.1"/>
    </source>
</evidence>
<feature type="domain" description="Ice-binding protein C-terminal" evidence="2">
    <location>
        <begin position="237"/>
        <end position="261"/>
    </location>
</feature>
<feature type="chain" id="PRO_5012309357" description="Ice-binding protein C-terminal domain-containing protein" evidence="1">
    <location>
        <begin position="32"/>
        <end position="266"/>
    </location>
</feature>
<dbReference type="NCBIfam" id="TIGR02595">
    <property type="entry name" value="PEP_CTERM"/>
    <property type="match status" value="1"/>
</dbReference>
<dbReference type="AlphaFoldDB" id="A0A246JI25"/>
<name>A0A246JI25_9BURK</name>
<proteinExistence type="predicted"/>
<evidence type="ECO:0000313" key="4">
    <source>
        <dbReference type="Proteomes" id="UP000197468"/>
    </source>
</evidence>
<evidence type="ECO:0000256" key="1">
    <source>
        <dbReference type="SAM" id="SignalP"/>
    </source>
</evidence>
<gene>
    <name evidence="3" type="ORF">CDN99_07750</name>
</gene>
<dbReference type="OrthoDB" id="8900059at2"/>
<dbReference type="NCBIfam" id="NF033554">
    <property type="entry name" value="floc_PepA"/>
    <property type="match status" value="1"/>
</dbReference>
<reference evidence="3 4" key="1">
    <citation type="journal article" date="2008" name="Int. J. Syst. Evol. Microbiol.">
        <title>Description of Roseateles aquatilis sp. nov. and Roseateles terrae sp. nov., in the class Betaproteobacteria, and emended description of the genus Roseateles.</title>
        <authorList>
            <person name="Gomila M."/>
            <person name="Bowien B."/>
            <person name="Falsen E."/>
            <person name="Moore E.R."/>
            <person name="Lalucat J."/>
        </authorList>
    </citation>
    <scope>NUCLEOTIDE SEQUENCE [LARGE SCALE GENOMIC DNA]</scope>
    <source>
        <strain evidence="3 4">CCUG 48205</strain>
    </source>
</reference>
<dbReference type="Proteomes" id="UP000197468">
    <property type="component" value="Unassembled WGS sequence"/>
</dbReference>
<sequence length="266" mass="27143">MTLPLLSRKPVAFQRTLLALALAAASASASALPQFTWDPAAAGLNGSSFTADNLLVSNFSTITFGAGNSFTESGYLSVSAAQLGGITLPSNGLNQNYGLYIQFSGAGTLTTPGNVATDVTVGTLTSLTYTLYGYNGTASFGFSGNTPTETASGEVALATGELKLGTVSTTPLGDGSFSPAANAKLTLNWLNSAFQTSLPVYDIALTSFSNTGSQVEPFAGGFRIRQGGGSINFAASAVPEPSSYALLISGLAAIGFVARRRSRSEK</sequence>
<feature type="signal peptide" evidence="1">
    <location>
        <begin position="1"/>
        <end position="31"/>
    </location>
</feature>
<accession>A0A246JI25</accession>
<dbReference type="EMBL" id="NIOF01000002">
    <property type="protein sequence ID" value="OWQ92225.1"/>
    <property type="molecule type" value="Genomic_DNA"/>
</dbReference>
<organism evidence="3 4">
    <name type="scientific">Roseateles aquatilis</name>
    <dbReference type="NCBI Taxonomy" id="431061"/>
    <lineage>
        <taxon>Bacteria</taxon>
        <taxon>Pseudomonadati</taxon>
        <taxon>Pseudomonadota</taxon>
        <taxon>Betaproteobacteria</taxon>
        <taxon>Burkholderiales</taxon>
        <taxon>Sphaerotilaceae</taxon>
        <taxon>Roseateles</taxon>
    </lineage>
</organism>
<dbReference type="InterPro" id="IPR013424">
    <property type="entry name" value="Ice-binding_C"/>
</dbReference>
<dbReference type="Pfam" id="PF07589">
    <property type="entry name" value="PEP-CTERM"/>
    <property type="match status" value="1"/>
</dbReference>
<keyword evidence="1" id="KW-0732">Signal</keyword>